<evidence type="ECO:0000313" key="2">
    <source>
        <dbReference type="EMBL" id="PMD52708.1"/>
    </source>
</evidence>
<organism evidence="2 3">
    <name type="scientific">Hyaloscypha bicolor E</name>
    <dbReference type="NCBI Taxonomy" id="1095630"/>
    <lineage>
        <taxon>Eukaryota</taxon>
        <taxon>Fungi</taxon>
        <taxon>Dikarya</taxon>
        <taxon>Ascomycota</taxon>
        <taxon>Pezizomycotina</taxon>
        <taxon>Leotiomycetes</taxon>
        <taxon>Helotiales</taxon>
        <taxon>Hyaloscyphaceae</taxon>
        <taxon>Hyaloscypha</taxon>
        <taxon>Hyaloscypha bicolor</taxon>
    </lineage>
</organism>
<evidence type="ECO:0000259" key="1">
    <source>
        <dbReference type="Pfam" id="PF06985"/>
    </source>
</evidence>
<proteinExistence type="predicted"/>
<dbReference type="PANTHER" id="PTHR24148">
    <property type="entry name" value="ANKYRIN REPEAT DOMAIN-CONTAINING PROTEIN 39 HOMOLOG-RELATED"/>
    <property type="match status" value="1"/>
</dbReference>
<evidence type="ECO:0000313" key="3">
    <source>
        <dbReference type="Proteomes" id="UP000235371"/>
    </source>
</evidence>
<keyword evidence="3" id="KW-1185">Reference proteome</keyword>
<accession>A0A2J6SPJ5</accession>
<feature type="domain" description="Heterokaryon incompatibility" evidence="1">
    <location>
        <begin position="249"/>
        <end position="412"/>
    </location>
</feature>
<dbReference type="STRING" id="1095630.A0A2J6SPJ5"/>
<dbReference type="PANTHER" id="PTHR24148:SF73">
    <property type="entry name" value="HET DOMAIN PROTEIN (AFU_ORTHOLOGUE AFUA_8G01020)"/>
    <property type="match status" value="1"/>
</dbReference>
<dbReference type="RefSeq" id="XP_024729612.1">
    <property type="nucleotide sequence ID" value="XM_024883896.1"/>
</dbReference>
<dbReference type="EMBL" id="KZ613895">
    <property type="protein sequence ID" value="PMD52708.1"/>
    <property type="molecule type" value="Genomic_DNA"/>
</dbReference>
<dbReference type="Proteomes" id="UP000235371">
    <property type="component" value="Unassembled WGS sequence"/>
</dbReference>
<sequence>MKGGMAESQVGCTIWGDVSKETFEGFTQFAYTGDYSILKMEKRNRIAVQKEAVMDDSSSSSLPRLRKRWDEAEADKVDDAEPADDWDIDLKGSGEAVHDILTSKKDKKKKTKSVKLIPSWMVESPAPTTDADLEQGTVPITKRDKYPERHSRSHPTHWTTVPPYIFFLISMPRGNTEMSQEQDTQGSNIEHRVENHVSEQELSLLLTAGPLYRRLSGSEIRLIKLLPGDWDDPIICELVYVRLDDRPKFMALSYAWGDPKKTRPITLNGQAQNITTSLFQGLRRLRRMASTVDENPETFITQTSENFHLWVDAICINQNDENEKGHQISRMTDIYTYADRVCVWLGENEQEDHLIIYRIMGMAHCVSLAPRFWKPYLTEFFDGVSSDIDRFAQGIIQLTSRKWWSRVWVIQEVCLASKTPIILAGGAWSYMKSLLKLVDIIRTRPERRIFATHSWDFLANPNWLQRIKEDCEKDNTNQEASDVELPSLGARLEKTIGLSGGFFKATLPHDRIYGLLGLVGLETLPYPLTPDYGRPFPQVYQEYARFIIENTGSLSIILREENGMHEVPSWVPDFRSPGAIWRESRPLSHSISFSGNGNRMTVLGVELGICAHIFNPSSREAFHTDPVILAGIQQLDDLIFKSSELRNISRDTALKDWLESERTRQEHDLSIRGLKEVYHSILNEIKIQGQNQQTIHAWTSIARSVGMFSTFVTEDGILASLCRFDGNAQPGDVMVAAKGALAPLLLRPKTENGEYEYLGYCHYRGFEYDDALSSTQVLKQFVIV</sequence>
<dbReference type="GeneID" id="36591973"/>
<dbReference type="OrthoDB" id="3553162at2759"/>
<dbReference type="AlphaFoldDB" id="A0A2J6SPJ5"/>
<gene>
    <name evidence="2" type="ORF">K444DRAFT_635669</name>
</gene>
<protein>
    <submittedName>
        <fullName evidence="2">HET-domain-containing protein</fullName>
    </submittedName>
</protein>
<name>A0A2J6SPJ5_9HELO</name>
<reference evidence="2 3" key="1">
    <citation type="submission" date="2016-04" db="EMBL/GenBank/DDBJ databases">
        <title>A degradative enzymes factory behind the ericoid mycorrhizal symbiosis.</title>
        <authorList>
            <consortium name="DOE Joint Genome Institute"/>
            <person name="Martino E."/>
            <person name="Morin E."/>
            <person name="Grelet G."/>
            <person name="Kuo A."/>
            <person name="Kohler A."/>
            <person name="Daghino S."/>
            <person name="Barry K."/>
            <person name="Choi C."/>
            <person name="Cichocki N."/>
            <person name="Clum A."/>
            <person name="Copeland A."/>
            <person name="Hainaut M."/>
            <person name="Haridas S."/>
            <person name="Labutti K."/>
            <person name="Lindquist E."/>
            <person name="Lipzen A."/>
            <person name="Khouja H.-R."/>
            <person name="Murat C."/>
            <person name="Ohm R."/>
            <person name="Olson A."/>
            <person name="Spatafora J."/>
            <person name="Veneault-Fourrey C."/>
            <person name="Henrissat B."/>
            <person name="Grigoriev I."/>
            <person name="Martin F."/>
            <person name="Perotto S."/>
        </authorList>
    </citation>
    <scope>NUCLEOTIDE SEQUENCE [LARGE SCALE GENOMIC DNA]</scope>
    <source>
        <strain evidence="2 3">E</strain>
    </source>
</reference>
<dbReference type="InterPro" id="IPR052895">
    <property type="entry name" value="HetReg/Transcr_Mod"/>
</dbReference>
<dbReference type="InParanoid" id="A0A2J6SPJ5"/>
<dbReference type="Pfam" id="PF06985">
    <property type="entry name" value="HET"/>
    <property type="match status" value="1"/>
</dbReference>
<dbReference type="InterPro" id="IPR010730">
    <property type="entry name" value="HET"/>
</dbReference>